<evidence type="ECO:0000256" key="3">
    <source>
        <dbReference type="ARBA" id="ARBA00022670"/>
    </source>
</evidence>
<keyword evidence="7 9" id="KW-1133">Transmembrane helix</keyword>
<dbReference type="HAMAP" id="MF_00161">
    <property type="entry name" value="LspA"/>
    <property type="match status" value="1"/>
</dbReference>
<evidence type="ECO:0000256" key="8">
    <source>
        <dbReference type="ARBA" id="ARBA00023136"/>
    </source>
</evidence>
<proteinExistence type="inferred from homology"/>
<comment type="function">
    <text evidence="9">This protein specifically catalyzes the removal of signal peptides from prolipoproteins.</text>
</comment>
<name>A0A3P7S250_9FIRM</name>
<protein>
    <recommendedName>
        <fullName evidence="9">Lipoprotein signal peptidase</fullName>
        <ecNumber evidence="9">3.4.23.36</ecNumber>
    </recommendedName>
    <alternativeName>
        <fullName evidence="9">Prolipoprotein signal peptidase</fullName>
    </alternativeName>
    <alternativeName>
        <fullName evidence="9">Signal peptidase II</fullName>
        <shortName evidence="9">SPase II</shortName>
    </alternativeName>
</protein>
<dbReference type="UniPathway" id="UPA00665"/>
<keyword evidence="12" id="KW-1185">Reference proteome</keyword>
<dbReference type="PANTHER" id="PTHR33695:SF1">
    <property type="entry name" value="LIPOPROTEIN SIGNAL PEPTIDASE"/>
    <property type="match status" value="1"/>
</dbReference>
<dbReference type="KEGG" id="cbar:PATL70BA_3004"/>
<dbReference type="GO" id="GO:0005886">
    <property type="term" value="C:plasma membrane"/>
    <property type="evidence" value="ECO:0007669"/>
    <property type="project" value="UniProtKB-SubCell"/>
</dbReference>
<feature type="active site" evidence="9">
    <location>
        <position position="125"/>
    </location>
</feature>
<keyword evidence="8 9" id="KW-0472">Membrane</keyword>
<dbReference type="PRINTS" id="PR00781">
    <property type="entry name" value="LIPOSIGPTASE"/>
</dbReference>
<keyword evidence="4 9" id="KW-0812">Transmembrane</keyword>
<keyword evidence="2 9" id="KW-1003">Cell membrane</keyword>
<evidence type="ECO:0000256" key="10">
    <source>
        <dbReference type="RuleBase" id="RU004181"/>
    </source>
</evidence>
<dbReference type="GO" id="GO:0006508">
    <property type="term" value="P:proteolysis"/>
    <property type="evidence" value="ECO:0007669"/>
    <property type="project" value="UniProtKB-KW"/>
</dbReference>
<dbReference type="InterPro" id="IPR001872">
    <property type="entry name" value="Peptidase_A8"/>
</dbReference>
<evidence type="ECO:0000313" key="12">
    <source>
        <dbReference type="Proteomes" id="UP000279029"/>
    </source>
</evidence>
<dbReference type="OrthoDB" id="1770665at2"/>
<dbReference type="EC" id="3.4.23.36" evidence="9"/>
<feature type="transmembrane region" description="Helical" evidence="9">
    <location>
        <begin position="119"/>
        <end position="137"/>
    </location>
</feature>
<keyword evidence="3 9" id="KW-0645">Protease</keyword>
<evidence type="ECO:0000256" key="9">
    <source>
        <dbReference type="HAMAP-Rule" id="MF_00161"/>
    </source>
</evidence>
<keyword evidence="11" id="KW-0449">Lipoprotein</keyword>
<dbReference type="RefSeq" id="WP_125137980.1">
    <property type="nucleotide sequence ID" value="NZ_LR130778.1"/>
</dbReference>
<feature type="active site" evidence="9">
    <location>
        <position position="109"/>
    </location>
</feature>
<feature type="transmembrane region" description="Helical" evidence="9">
    <location>
        <begin position="54"/>
        <end position="75"/>
    </location>
</feature>
<comment type="similarity">
    <text evidence="1 9 10">Belongs to the peptidase A8 family.</text>
</comment>
<comment type="catalytic activity">
    <reaction evidence="9">
        <text>Release of signal peptides from bacterial membrane prolipoproteins. Hydrolyzes -Xaa-Yaa-Zaa-|-(S,diacylglyceryl)Cys-, in which Xaa is hydrophobic (preferably Leu), and Yaa (Ala or Ser) and Zaa (Gly or Ala) have small, neutral side chains.</text>
        <dbReference type="EC" id="3.4.23.36"/>
    </reaction>
</comment>
<comment type="caution">
    <text evidence="9">Lacks conserved residue(s) required for the propagation of feature annotation.</text>
</comment>
<comment type="pathway">
    <text evidence="9">Protein modification; lipoprotein biosynthesis (signal peptide cleavage).</text>
</comment>
<keyword evidence="5 9" id="KW-0064">Aspartyl protease</keyword>
<comment type="subcellular location">
    <subcellularLocation>
        <location evidence="9">Cell membrane</location>
        <topology evidence="9">Multi-pass membrane protein</topology>
    </subcellularLocation>
</comment>
<accession>A0A3P7S250</accession>
<dbReference type="EMBL" id="LR130778">
    <property type="protein sequence ID" value="VDN48916.1"/>
    <property type="molecule type" value="Genomic_DNA"/>
</dbReference>
<dbReference type="AlphaFoldDB" id="A0A3P7S250"/>
<reference evidence="11 12" key="1">
    <citation type="submission" date="2018-09" db="EMBL/GenBank/DDBJ databases">
        <authorList>
            <person name="Postec A."/>
        </authorList>
    </citation>
    <scope>NUCLEOTIDE SEQUENCE [LARGE SCALE GENOMIC DNA]</scope>
    <source>
        <strain evidence="11">70B-A</strain>
    </source>
</reference>
<evidence type="ECO:0000256" key="6">
    <source>
        <dbReference type="ARBA" id="ARBA00022801"/>
    </source>
</evidence>
<organism evidence="11 12">
    <name type="scientific">Petrocella atlantisensis</name>
    <dbReference type="NCBI Taxonomy" id="2173034"/>
    <lineage>
        <taxon>Bacteria</taxon>
        <taxon>Bacillati</taxon>
        <taxon>Bacillota</taxon>
        <taxon>Clostridia</taxon>
        <taxon>Lachnospirales</taxon>
        <taxon>Vallitaleaceae</taxon>
        <taxon>Petrocella</taxon>
    </lineage>
</organism>
<evidence type="ECO:0000256" key="7">
    <source>
        <dbReference type="ARBA" id="ARBA00022989"/>
    </source>
</evidence>
<evidence type="ECO:0000256" key="4">
    <source>
        <dbReference type="ARBA" id="ARBA00022692"/>
    </source>
</evidence>
<evidence type="ECO:0000256" key="5">
    <source>
        <dbReference type="ARBA" id="ARBA00022750"/>
    </source>
</evidence>
<evidence type="ECO:0000256" key="2">
    <source>
        <dbReference type="ARBA" id="ARBA00022475"/>
    </source>
</evidence>
<gene>
    <name evidence="9 11" type="primary">lspA</name>
    <name evidence="11" type="ORF">PATL70BA_3004</name>
</gene>
<dbReference type="Pfam" id="PF01252">
    <property type="entry name" value="Peptidase_A8"/>
    <property type="match status" value="1"/>
</dbReference>
<feature type="transmembrane region" description="Helical" evidence="9">
    <location>
        <begin position="82"/>
        <end position="99"/>
    </location>
</feature>
<dbReference type="GO" id="GO:0004190">
    <property type="term" value="F:aspartic-type endopeptidase activity"/>
    <property type="evidence" value="ECO:0007669"/>
    <property type="project" value="UniProtKB-UniRule"/>
</dbReference>
<sequence length="143" mass="16274">MLTVWVWIMDQIIKKYAINKLAGQKPVYYLNEKISFSLVKNRGAFLGWLKDKPAYLHVLTILSIVMILVIGIPYWTTGKGKWTGIGLALMLGGALGNYTDRIKRGYVVDYIAFAPKHNVHYNLADFAIFEGVFLMFIGKWIGK</sequence>
<evidence type="ECO:0000256" key="1">
    <source>
        <dbReference type="ARBA" id="ARBA00006139"/>
    </source>
</evidence>
<keyword evidence="6 9" id="KW-0378">Hydrolase</keyword>
<evidence type="ECO:0000313" key="11">
    <source>
        <dbReference type="EMBL" id="VDN48916.1"/>
    </source>
</evidence>
<dbReference type="PANTHER" id="PTHR33695">
    <property type="entry name" value="LIPOPROTEIN SIGNAL PEPTIDASE"/>
    <property type="match status" value="1"/>
</dbReference>
<dbReference type="Proteomes" id="UP000279029">
    <property type="component" value="Chromosome"/>
</dbReference>